<accession>W2XNW4</accession>
<evidence type="ECO:0000313" key="2">
    <source>
        <dbReference type="Proteomes" id="UP000018958"/>
    </source>
</evidence>
<evidence type="ECO:0000313" key="1">
    <source>
        <dbReference type="EMBL" id="ETP23624.1"/>
    </source>
</evidence>
<reference evidence="1 2" key="1">
    <citation type="submission" date="2013-11" db="EMBL/GenBank/DDBJ databases">
        <title>The Genome Sequence of Phytophthora parasitica CJ01A1.</title>
        <authorList>
            <consortium name="The Broad Institute Genomics Platform"/>
            <person name="Russ C."/>
            <person name="Tyler B."/>
            <person name="Panabieres F."/>
            <person name="Shan W."/>
            <person name="Tripathy S."/>
            <person name="Grunwald N."/>
            <person name="Machado M."/>
            <person name="Johnson C.S."/>
            <person name="Walker B."/>
            <person name="Young S.K."/>
            <person name="Zeng Q."/>
            <person name="Gargeya S."/>
            <person name="Fitzgerald M."/>
            <person name="Haas B."/>
            <person name="Abouelleil A."/>
            <person name="Allen A.W."/>
            <person name="Alvarado L."/>
            <person name="Arachchi H.M."/>
            <person name="Berlin A.M."/>
            <person name="Chapman S.B."/>
            <person name="Gainer-Dewar J."/>
            <person name="Goldberg J."/>
            <person name="Griggs A."/>
            <person name="Gujja S."/>
            <person name="Hansen M."/>
            <person name="Howarth C."/>
            <person name="Imamovic A."/>
            <person name="Ireland A."/>
            <person name="Larimer J."/>
            <person name="McCowan C."/>
            <person name="Murphy C."/>
            <person name="Pearson M."/>
            <person name="Poon T.W."/>
            <person name="Priest M."/>
            <person name="Roberts A."/>
            <person name="Saif S."/>
            <person name="Shea T."/>
            <person name="Sisk P."/>
            <person name="Sykes S."/>
            <person name="Wortman J."/>
            <person name="Nusbaum C."/>
            <person name="Birren B."/>
        </authorList>
    </citation>
    <scope>NUCLEOTIDE SEQUENCE [LARGE SCALE GENOMIC DNA]</scope>
    <source>
        <strain evidence="1 2">CJ01A1</strain>
    </source>
</reference>
<sequence>MVTNAGCSRPNQISTDETLLARAVVKMSKHKLRVLIRDLLQTGTSTSYQLDIAKWVKVMRFKL</sequence>
<organism evidence="1 2">
    <name type="scientific">Phytophthora nicotianae CJ01A1</name>
    <dbReference type="NCBI Taxonomy" id="1317063"/>
    <lineage>
        <taxon>Eukaryota</taxon>
        <taxon>Sar</taxon>
        <taxon>Stramenopiles</taxon>
        <taxon>Oomycota</taxon>
        <taxon>Peronosporomycetes</taxon>
        <taxon>Peronosporales</taxon>
        <taxon>Peronosporaceae</taxon>
        <taxon>Phytophthora</taxon>
    </lineage>
</organism>
<dbReference type="Proteomes" id="UP000018958">
    <property type="component" value="Unassembled WGS sequence"/>
</dbReference>
<comment type="caution">
    <text evidence="1">The sequence shown here is derived from an EMBL/GenBank/DDBJ whole genome shotgun (WGS) entry which is preliminary data.</text>
</comment>
<name>W2XNW4_PHYNI</name>
<gene>
    <name evidence="1" type="ORF">F441_03280</name>
</gene>
<dbReference type="EMBL" id="ANIX01000729">
    <property type="protein sequence ID" value="ETP23624.1"/>
    <property type="molecule type" value="Genomic_DNA"/>
</dbReference>
<proteinExistence type="predicted"/>
<dbReference type="AlphaFoldDB" id="W2XNW4"/>
<protein>
    <submittedName>
        <fullName evidence="1">Uncharacterized protein</fullName>
    </submittedName>
</protein>